<dbReference type="Pfam" id="PF12833">
    <property type="entry name" value="HTH_18"/>
    <property type="match status" value="1"/>
</dbReference>
<evidence type="ECO:0000259" key="4">
    <source>
        <dbReference type="PROSITE" id="PS01124"/>
    </source>
</evidence>
<keyword evidence="6" id="KW-1185">Reference proteome</keyword>
<evidence type="ECO:0000256" key="3">
    <source>
        <dbReference type="ARBA" id="ARBA00023163"/>
    </source>
</evidence>
<name>A0A3E1Y6X1_9BACT</name>
<organism evidence="5 6">
    <name type="scientific">Chitinophaga silvatica</name>
    <dbReference type="NCBI Taxonomy" id="2282649"/>
    <lineage>
        <taxon>Bacteria</taxon>
        <taxon>Pseudomonadati</taxon>
        <taxon>Bacteroidota</taxon>
        <taxon>Chitinophagia</taxon>
        <taxon>Chitinophagales</taxon>
        <taxon>Chitinophagaceae</taxon>
        <taxon>Chitinophaga</taxon>
    </lineage>
</organism>
<keyword evidence="2" id="KW-0238">DNA-binding</keyword>
<dbReference type="PANTHER" id="PTHR46796">
    <property type="entry name" value="HTH-TYPE TRANSCRIPTIONAL ACTIVATOR RHAS-RELATED"/>
    <property type="match status" value="1"/>
</dbReference>
<keyword evidence="1" id="KW-0805">Transcription regulation</keyword>
<dbReference type="EMBL" id="QPMM01000010">
    <property type="protein sequence ID" value="RFS20679.1"/>
    <property type="molecule type" value="Genomic_DNA"/>
</dbReference>
<dbReference type="GO" id="GO:0003700">
    <property type="term" value="F:DNA-binding transcription factor activity"/>
    <property type="evidence" value="ECO:0007669"/>
    <property type="project" value="InterPro"/>
</dbReference>
<dbReference type="Gene3D" id="1.10.10.60">
    <property type="entry name" value="Homeodomain-like"/>
    <property type="match status" value="1"/>
</dbReference>
<dbReference type="InterPro" id="IPR018062">
    <property type="entry name" value="HTH_AraC-typ_CS"/>
</dbReference>
<evidence type="ECO:0000313" key="6">
    <source>
        <dbReference type="Proteomes" id="UP000260644"/>
    </source>
</evidence>
<dbReference type="PROSITE" id="PS00041">
    <property type="entry name" value="HTH_ARAC_FAMILY_1"/>
    <property type="match status" value="1"/>
</dbReference>
<keyword evidence="3" id="KW-0804">Transcription</keyword>
<dbReference type="OrthoDB" id="655946at2"/>
<gene>
    <name evidence="5" type="ORF">DVR12_19155</name>
</gene>
<dbReference type="RefSeq" id="WP_116977397.1">
    <property type="nucleotide sequence ID" value="NZ_QPMM01000010.1"/>
</dbReference>
<dbReference type="Proteomes" id="UP000260644">
    <property type="component" value="Unassembled WGS sequence"/>
</dbReference>
<dbReference type="SUPFAM" id="SSF46689">
    <property type="entry name" value="Homeodomain-like"/>
    <property type="match status" value="1"/>
</dbReference>
<reference evidence="5 6" key="1">
    <citation type="submission" date="2018-07" db="EMBL/GenBank/DDBJ databases">
        <title>Chitinophaga K2CV101002-2 sp. nov., isolated from a monsoon evergreen broad-leaved forest soil.</title>
        <authorList>
            <person name="Lv Y."/>
        </authorList>
    </citation>
    <scope>NUCLEOTIDE SEQUENCE [LARGE SCALE GENOMIC DNA]</scope>
    <source>
        <strain evidence="5 6">GDMCC 1.1288</strain>
    </source>
</reference>
<dbReference type="InterPro" id="IPR018060">
    <property type="entry name" value="HTH_AraC"/>
</dbReference>
<dbReference type="InterPro" id="IPR009057">
    <property type="entry name" value="Homeodomain-like_sf"/>
</dbReference>
<dbReference type="SMART" id="SM00342">
    <property type="entry name" value="HTH_ARAC"/>
    <property type="match status" value="1"/>
</dbReference>
<proteinExistence type="predicted"/>
<feature type="domain" description="HTH araC/xylS-type" evidence="4">
    <location>
        <begin position="152"/>
        <end position="264"/>
    </location>
</feature>
<dbReference type="InterPro" id="IPR050204">
    <property type="entry name" value="AraC_XylS_family_regulators"/>
</dbReference>
<comment type="caution">
    <text evidence="5">The sequence shown here is derived from an EMBL/GenBank/DDBJ whole genome shotgun (WGS) entry which is preliminary data.</text>
</comment>
<dbReference type="PANTHER" id="PTHR46796:SF13">
    <property type="entry name" value="HTH-TYPE TRANSCRIPTIONAL ACTIVATOR RHAS"/>
    <property type="match status" value="1"/>
</dbReference>
<evidence type="ECO:0000256" key="2">
    <source>
        <dbReference type="ARBA" id="ARBA00023125"/>
    </source>
</evidence>
<dbReference type="AlphaFoldDB" id="A0A3E1Y6X1"/>
<dbReference type="InterPro" id="IPR046532">
    <property type="entry name" value="DUF6597"/>
</dbReference>
<accession>A0A3E1Y6X1</accession>
<dbReference type="GO" id="GO:0043565">
    <property type="term" value="F:sequence-specific DNA binding"/>
    <property type="evidence" value="ECO:0007669"/>
    <property type="project" value="InterPro"/>
</dbReference>
<sequence length="276" mass="32494">MVDTYLAYPAPQLKDYIKCYTLREIECRDNPIIKPLWANDTSFLAFWLKKEPVAYYRNDERIAVNMEARPLFGVHTQYGGYQVFGGSYKFVGVEFKDNGCYSLFKVPMQYLRNQLLNSDDVIGKEIRFLEEAFSECYNMQRIKEVADKFFIQQLYRTTHKDVENRITEACKILKHQQFSSIREIADALNMSMRSFEIQFLNQIGMSPIAYARLKRFQRAINCKIKDPSSSWTSIAHHCNYFDQNHFIKDFKIYTGDSPSKLFQNQPPPTENIIRLV</sequence>
<evidence type="ECO:0000313" key="5">
    <source>
        <dbReference type="EMBL" id="RFS20679.1"/>
    </source>
</evidence>
<dbReference type="PROSITE" id="PS01124">
    <property type="entry name" value="HTH_ARAC_FAMILY_2"/>
    <property type="match status" value="1"/>
</dbReference>
<protein>
    <submittedName>
        <fullName evidence="5">AraC family transcriptional regulator</fullName>
    </submittedName>
</protein>
<evidence type="ECO:0000256" key="1">
    <source>
        <dbReference type="ARBA" id="ARBA00023015"/>
    </source>
</evidence>
<dbReference type="Pfam" id="PF20240">
    <property type="entry name" value="DUF6597"/>
    <property type="match status" value="1"/>
</dbReference>